<evidence type="ECO:0000313" key="7">
    <source>
        <dbReference type="Proteomes" id="UP000183413"/>
    </source>
</evidence>
<keyword evidence="3 5" id="KW-1133">Transmembrane helix</keyword>
<gene>
    <name evidence="6" type="ORF">SAMN04489713_115137</name>
</gene>
<evidence type="ECO:0000256" key="5">
    <source>
        <dbReference type="SAM" id="Phobius"/>
    </source>
</evidence>
<feature type="transmembrane region" description="Helical" evidence="5">
    <location>
        <begin position="91"/>
        <end position="109"/>
    </location>
</feature>
<evidence type="ECO:0000256" key="2">
    <source>
        <dbReference type="ARBA" id="ARBA00022692"/>
    </source>
</evidence>
<accession>A0A1I5RIQ0</accession>
<dbReference type="GO" id="GO:0016020">
    <property type="term" value="C:membrane"/>
    <property type="evidence" value="ECO:0007669"/>
    <property type="project" value="UniProtKB-SubCell"/>
</dbReference>
<dbReference type="InterPro" id="IPR050475">
    <property type="entry name" value="Prenyltransferase_related"/>
</dbReference>
<keyword evidence="2 5" id="KW-0812">Transmembrane</keyword>
<keyword evidence="7" id="KW-1185">Reference proteome</keyword>
<dbReference type="Proteomes" id="UP000183413">
    <property type="component" value="Unassembled WGS sequence"/>
</dbReference>
<dbReference type="GO" id="GO:0016765">
    <property type="term" value="F:transferase activity, transferring alkyl or aryl (other than methyl) groups"/>
    <property type="evidence" value="ECO:0007669"/>
    <property type="project" value="InterPro"/>
</dbReference>
<dbReference type="InterPro" id="IPR000537">
    <property type="entry name" value="UbiA_prenyltransferase"/>
</dbReference>
<dbReference type="eggNOG" id="COG0382">
    <property type="taxonomic scope" value="Bacteria"/>
</dbReference>
<dbReference type="Pfam" id="PF01040">
    <property type="entry name" value="UbiA"/>
    <property type="match status" value="1"/>
</dbReference>
<evidence type="ECO:0000313" key="6">
    <source>
        <dbReference type="EMBL" id="SFP58444.1"/>
    </source>
</evidence>
<feature type="transmembrane region" description="Helical" evidence="5">
    <location>
        <begin position="66"/>
        <end position="85"/>
    </location>
</feature>
<feature type="transmembrane region" description="Helical" evidence="5">
    <location>
        <begin position="116"/>
        <end position="138"/>
    </location>
</feature>
<dbReference type="InParanoid" id="A0A1I5RIQ0"/>
<keyword evidence="6" id="KW-0808">Transferase</keyword>
<feature type="transmembrane region" description="Helical" evidence="5">
    <location>
        <begin position="188"/>
        <end position="210"/>
    </location>
</feature>
<feature type="transmembrane region" description="Helical" evidence="5">
    <location>
        <begin position="20"/>
        <end position="39"/>
    </location>
</feature>
<reference evidence="6 7" key="1">
    <citation type="submission" date="2016-10" db="EMBL/GenBank/DDBJ databases">
        <authorList>
            <person name="de Groot N.N."/>
        </authorList>
    </citation>
    <scope>NUCLEOTIDE SEQUENCE [LARGE SCALE GENOMIC DNA]</scope>
    <source>
        <strain evidence="6 7">DSM 43067</strain>
    </source>
</reference>
<organism evidence="6 7">
    <name type="scientific">Actinomadura madurae</name>
    <dbReference type="NCBI Taxonomy" id="1993"/>
    <lineage>
        <taxon>Bacteria</taxon>
        <taxon>Bacillati</taxon>
        <taxon>Actinomycetota</taxon>
        <taxon>Actinomycetes</taxon>
        <taxon>Streptosporangiales</taxon>
        <taxon>Thermomonosporaceae</taxon>
        <taxon>Actinomadura</taxon>
    </lineage>
</organism>
<dbReference type="STRING" id="1993.SAMN04489713_115137"/>
<evidence type="ECO:0000256" key="4">
    <source>
        <dbReference type="ARBA" id="ARBA00023136"/>
    </source>
</evidence>
<comment type="subcellular location">
    <subcellularLocation>
        <location evidence="1">Membrane</location>
        <topology evidence="1">Multi-pass membrane protein</topology>
    </subcellularLocation>
</comment>
<dbReference type="PANTHER" id="PTHR42723:SF1">
    <property type="entry name" value="CHLOROPHYLL SYNTHASE, CHLOROPLASTIC"/>
    <property type="match status" value="1"/>
</dbReference>
<evidence type="ECO:0000256" key="3">
    <source>
        <dbReference type="ARBA" id="ARBA00022989"/>
    </source>
</evidence>
<dbReference type="Gene3D" id="1.10.357.140">
    <property type="entry name" value="UbiA prenyltransferase"/>
    <property type="match status" value="1"/>
</dbReference>
<sequence>MFIFMGWWAGAAPGESASLVPLAGLCAFVVLGSAAMQIVNDLGDIEGDRVTAPYLPLPAGLLTQRAAGLAACGYLGAGSFVLWWTLPHWRWFVAVLAMVAASLAAFRLYSAVKPLGVITSVIIAFPMGFPLIWAWLVAGHHDTGLFAVLLAYTTITFVSGNIITALHDVDLDEQAGNRSYPVRVGAPAAFRFMIRMVLSSWLLVLIIFALADQAIYGLPFAFASLALLAVSYQSVLKTLAEQDRGRLRRIDDLGPIKISDQLRHAAVLAALAPDVSLATFTLIQVVAWTGHYLYRRRVVRGGIRRSLQGLQAMSAS</sequence>
<name>A0A1I5RIQ0_9ACTN</name>
<dbReference type="Gene3D" id="1.20.120.1780">
    <property type="entry name" value="UbiA prenyltransferase"/>
    <property type="match status" value="1"/>
</dbReference>
<protein>
    <submittedName>
        <fullName evidence="6">4-hydroxybenzoate polyprenyltransferase</fullName>
    </submittedName>
</protein>
<feature type="transmembrane region" description="Helical" evidence="5">
    <location>
        <begin position="144"/>
        <end position="167"/>
    </location>
</feature>
<proteinExistence type="predicted"/>
<feature type="transmembrane region" description="Helical" evidence="5">
    <location>
        <begin position="216"/>
        <end position="240"/>
    </location>
</feature>
<dbReference type="AlphaFoldDB" id="A0A1I5RIQ0"/>
<dbReference type="PANTHER" id="PTHR42723">
    <property type="entry name" value="CHLOROPHYLL SYNTHASE"/>
    <property type="match status" value="1"/>
</dbReference>
<dbReference type="InterPro" id="IPR044878">
    <property type="entry name" value="UbiA_sf"/>
</dbReference>
<dbReference type="EMBL" id="FOVH01000015">
    <property type="protein sequence ID" value="SFP58444.1"/>
    <property type="molecule type" value="Genomic_DNA"/>
</dbReference>
<evidence type="ECO:0000256" key="1">
    <source>
        <dbReference type="ARBA" id="ARBA00004141"/>
    </source>
</evidence>
<keyword evidence="4 5" id="KW-0472">Membrane</keyword>